<evidence type="ECO:0000313" key="4">
    <source>
        <dbReference type="EMBL" id="AKQ08442.1"/>
    </source>
</evidence>
<accession>A0A218KC24</accession>
<gene>
    <name evidence="4" type="ORF">PBC2_127</name>
</gene>
<dbReference type="EMBL" id="KT070867">
    <property type="protein sequence ID" value="AKQ08442.1"/>
    <property type="molecule type" value="Genomic_DNA"/>
</dbReference>
<name>A0A218KC24_9CAUD</name>
<dbReference type="Pfam" id="PF01145">
    <property type="entry name" value="Band_7"/>
    <property type="match status" value="1"/>
</dbReference>
<keyword evidence="1" id="KW-0175">Coiled coil</keyword>
<keyword evidence="2" id="KW-1133">Transmembrane helix</keyword>
<feature type="coiled-coil region" evidence="1">
    <location>
        <begin position="183"/>
        <end position="222"/>
    </location>
</feature>
<sequence>MLNRVAKRGIIAGVVGVVGLTAWLNFTEVVSQGHVGVIFDRTQGGVQSEVLTEGLNFVSPFAKITEYPISVETVKYSLSLPTADTKTITIPIVFDYHNDPQKVDDIYREWRGQKPEALEKGYLRNSMVGIASEVTSKYTILELNSNRAEIQTKIMEAFTKKVGKKGFTVTSVVLGTPDYDAQTKEAIQQVVNKQQEVKALEVEKQKAELNAQKQEIEAKGNATKQLIDAQAEADANRKIKESLSPELIQKIEAEARLKHGWVEVQTGQAIVDAGKK</sequence>
<evidence type="ECO:0000259" key="3">
    <source>
        <dbReference type="Pfam" id="PF01145"/>
    </source>
</evidence>
<evidence type="ECO:0000256" key="1">
    <source>
        <dbReference type="SAM" id="Coils"/>
    </source>
</evidence>
<evidence type="ECO:0000256" key="2">
    <source>
        <dbReference type="SAM" id="Phobius"/>
    </source>
</evidence>
<keyword evidence="2" id="KW-0472">Membrane</keyword>
<dbReference type="InterPro" id="IPR001107">
    <property type="entry name" value="Band_7"/>
</dbReference>
<dbReference type="InterPro" id="IPR000163">
    <property type="entry name" value="Prohibitin"/>
</dbReference>
<keyword evidence="5" id="KW-1185">Reference proteome</keyword>
<dbReference type="CDD" id="cd03401">
    <property type="entry name" value="SPFH_prohibitin"/>
    <property type="match status" value="1"/>
</dbReference>
<dbReference type="InterPro" id="IPR036013">
    <property type="entry name" value="Band_7/SPFH_dom_sf"/>
</dbReference>
<dbReference type="GO" id="GO:0016020">
    <property type="term" value="C:membrane"/>
    <property type="evidence" value="ECO:0007669"/>
    <property type="project" value="InterPro"/>
</dbReference>
<dbReference type="SUPFAM" id="SSF117892">
    <property type="entry name" value="Band 7/SPFH domain"/>
    <property type="match status" value="1"/>
</dbReference>
<dbReference type="Gene3D" id="3.30.479.30">
    <property type="entry name" value="Band 7 domain"/>
    <property type="match status" value="1"/>
</dbReference>
<evidence type="ECO:0000313" key="5">
    <source>
        <dbReference type="Proteomes" id="UP000223102"/>
    </source>
</evidence>
<dbReference type="PANTHER" id="PTHR23222">
    <property type="entry name" value="PROHIBITIN"/>
    <property type="match status" value="1"/>
</dbReference>
<dbReference type="Proteomes" id="UP000223102">
    <property type="component" value="Segment"/>
</dbReference>
<proteinExistence type="predicted"/>
<feature type="transmembrane region" description="Helical" evidence="2">
    <location>
        <begin position="9"/>
        <end position="26"/>
    </location>
</feature>
<feature type="domain" description="Band 7" evidence="3">
    <location>
        <begin position="29"/>
        <end position="208"/>
    </location>
</feature>
<organism evidence="4 5">
    <name type="scientific">Bacillus phage PBC2</name>
    <dbReference type="NCBI Taxonomy" id="1675029"/>
    <lineage>
        <taxon>Viruses</taxon>
        <taxon>Duplodnaviria</taxon>
        <taxon>Heunggongvirae</taxon>
        <taxon>Uroviricota</taxon>
        <taxon>Caudoviricetes</taxon>
        <taxon>Andregratiavirinae</taxon>
        <taxon>Haetaevirus</taxon>
        <taxon>Haetaevirus PBC2</taxon>
    </lineage>
</organism>
<dbReference type="PANTHER" id="PTHR23222:SF0">
    <property type="entry name" value="PROHIBITIN 1"/>
    <property type="match status" value="1"/>
</dbReference>
<keyword evidence="2" id="KW-0812">Transmembrane</keyword>
<protein>
    <recommendedName>
        <fullName evidence="3">Band 7 domain-containing protein</fullName>
    </recommendedName>
</protein>
<reference evidence="4 5" key="1">
    <citation type="submission" date="2015-06" db="EMBL/GenBank/DDBJ databases">
        <title>Complete genome sequence of Bacillus cereus phage PBC2.</title>
        <authorList>
            <person name="Kong M."/>
            <person name="Ryu S."/>
        </authorList>
    </citation>
    <scope>NUCLEOTIDE SEQUENCE [LARGE SCALE GENOMIC DNA]</scope>
</reference>